<evidence type="ECO:0000313" key="2">
    <source>
        <dbReference type="EMBL" id="GMH80598.1"/>
    </source>
</evidence>
<evidence type="ECO:0000313" key="3">
    <source>
        <dbReference type="Proteomes" id="UP001165085"/>
    </source>
</evidence>
<reference evidence="3" key="1">
    <citation type="journal article" date="2023" name="Commun. Biol.">
        <title>Genome analysis of Parmales, the sister group of diatoms, reveals the evolutionary specialization of diatoms from phago-mixotrophs to photoautotrophs.</title>
        <authorList>
            <person name="Ban H."/>
            <person name="Sato S."/>
            <person name="Yoshikawa S."/>
            <person name="Yamada K."/>
            <person name="Nakamura Y."/>
            <person name="Ichinomiya M."/>
            <person name="Sato N."/>
            <person name="Blanc-Mathieu R."/>
            <person name="Endo H."/>
            <person name="Kuwata A."/>
            <person name="Ogata H."/>
        </authorList>
    </citation>
    <scope>NUCLEOTIDE SEQUENCE [LARGE SCALE GENOMIC DNA]</scope>
    <source>
        <strain evidence="3">NIES 3701</strain>
    </source>
</reference>
<dbReference type="EMBL" id="BRXY01000247">
    <property type="protein sequence ID" value="GMH80598.1"/>
    <property type="molecule type" value="Genomic_DNA"/>
</dbReference>
<comment type="caution">
    <text evidence="2">The sequence shown here is derived from an EMBL/GenBank/DDBJ whole genome shotgun (WGS) entry which is preliminary data.</text>
</comment>
<dbReference type="Proteomes" id="UP001165085">
    <property type="component" value="Unassembled WGS sequence"/>
</dbReference>
<feature type="region of interest" description="Disordered" evidence="1">
    <location>
        <begin position="359"/>
        <end position="394"/>
    </location>
</feature>
<keyword evidence="3" id="KW-1185">Reference proteome</keyword>
<proteinExistence type="predicted"/>
<name>A0A9W7EIV6_9STRA</name>
<feature type="region of interest" description="Disordered" evidence="1">
    <location>
        <begin position="217"/>
        <end position="244"/>
    </location>
</feature>
<dbReference type="AlphaFoldDB" id="A0A9W7EIV6"/>
<feature type="compositionally biased region" description="Acidic residues" evidence="1">
    <location>
        <begin position="225"/>
        <end position="243"/>
    </location>
</feature>
<protein>
    <submittedName>
        <fullName evidence="2">Uncharacterized protein</fullName>
    </submittedName>
</protein>
<feature type="region of interest" description="Disordered" evidence="1">
    <location>
        <begin position="273"/>
        <end position="329"/>
    </location>
</feature>
<organism evidence="2 3">
    <name type="scientific">Triparma strigata</name>
    <dbReference type="NCBI Taxonomy" id="1606541"/>
    <lineage>
        <taxon>Eukaryota</taxon>
        <taxon>Sar</taxon>
        <taxon>Stramenopiles</taxon>
        <taxon>Ochrophyta</taxon>
        <taxon>Bolidophyceae</taxon>
        <taxon>Parmales</taxon>
        <taxon>Triparmaceae</taxon>
        <taxon>Triparma</taxon>
    </lineage>
</organism>
<accession>A0A9W7EIV6</accession>
<sequence length="475" mass="52746">MEMSMNEAVSTARLEKLGYSKFFDFTNPMSSYSSWTEKQIIDLQMLVVDSSAQAKIAHYSEECPVVYPQPTASVKLYDCFWYVDVNNEMQCPMLYQVTDIIEKRGIASCRLVILEIPPASEKAAESFDTDNSTCNVLDLSPSVPPPSNNNSSDRSRLYNLGETLHLDLRKIVRCPKLNQRGFQMLGRNGVKIKSEADGFEVDFGAFLGAGESTTFDRDRAGSLEDSFDDDDDDDDESDDDESNDLAFTVGTSLAKKVEAVSIDLDESVDSDVEETSKLFDTRSSSSRSKTKPKVVGYIDPSVKLSAKKGKNNKNNSSSASKKKEKKKVEAYKQVKRVNNIAETTITKKPSAPIDITPRKAVTRATEEDVDEENKENKETTLITPKTKRTDSVSDYEQAHYSEDSLDTSPTTVCITFVQSRHTKIQYHDEIEGEDDLSDDEFGDFKSAVGSTAEKIGDPQGVRMAKQAGFAVVGEF</sequence>
<dbReference type="OrthoDB" id="206822at2759"/>
<gene>
    <name evidence="2" type="ORF">TrST_g630</name>
</gene>
<evidence type="ECO:0000256" key="1">
    <source>
        <dbReference type="SAM" id="MobiDB-lite"/>
    </source>
</evidence>